<gene>
    <name evidence="2" type="ORF">VTL71DRAFT_2826</name>
</gene>
<proteinExistence type="predicted"/>
<reference evidence="2 3" key="1">
    <citation type="journal article" date="2024" name="Commun. Biol.">
        <title>Comparative genomic analysis of thermophilic fungi reveals convergent evolutionary adaptations and gene losses.</title>
        <authorList>
            <person name="Steindorff A.S."/>
            <person name="Aguilar-Pontes M.V."/>
            <person name="Robinson A.J."/>
            <person name="Andreopoulos B."/>
            <person name="LaButti K."/>
            <person name="Kuo A."/>
            <person name="Mondo S."/>
            <person name="Riley R."/>
            <person name="Otillar R."/>
            <person name="Haridas S."/>
            <person name="Lipzen A."/>
            <person name="Grimwood J."/>
            <person name="Schmutz J."/>
            <person name="Clum A."/>
            <person name="Reid I.D."/>
            <person name="Moisan M.C."/>
            <person name="Butler G."/>
            <person name="Nguyen T.T.M."/>
            <person name="Dewar K."/>
            <person name="Conant G."/>
            <person name="Drula E."/>
            <person name="Henrissat B."/>
            <person name="Hansel C."/>
            <person name="Singer S."/>
            <person name="Hutchinson M.I."/>
            <person name="de Vries R.P."/>
            <person name="Natvig D.O."/>
            <person name="Powell A.J."/>
            <person name="Tsang A."/>
            <person name="Grigoriev I.V."/>
        </authorList>
    </citation>
    <scope>NUCLEOTIDE SEQUENCE [LARGE SCALE GENOMIC DNA]</scope>
    <source>
        <strain evidence="2 3">CBS 494.80</strain>
    </source>
</reference>
<feature type="region of interest" description="Disordered" evidence="1">
    <location>
        <begin position="1"/>
        <end position="109"/>
    </location>
</feature>
<comment type="caution">
    <text evidence="2">The sequence shown here is derived from an EMBL/GenBank/DDBJ whole genome shotgun (WGS) entry which is preliminary data.</text>
</comment>
<dbReference type="Proteomes" id="UP001595075">
    <property type="component" value="Unassembled WGS sequence"/>
</dbReference>
<dbReference type="EMBL" id="JAZHXI010000011">
    <property type="protein sequence ID" value="KAL2066754.1"/>
    <property type="molecule type" value="Genomic_DNA"/>
</dbReference>
<feature type="compositionally biased region" description="Low complexity" evidence="1">
    <location>
        <begin position="1"/>
        <end position="25"/>
    </location>
</feature>
<feature type="compositionally biased region" description="Polar residues" evidence="1">
    <location>
        <begin position="56"/>
        <end position="73"/>
    </location>
</feature>
<accession>A0ABR4CC28</accession>
<evidence type="ECO:0000313" key="3">
    <source>
        <dbReference type="Proteomes" id="UP001595075"/>
    </source>
</evidence>
<name>A0ABR4CC28_9HELO</name>
<protein>
    <submittedName>
        <fullName evidence="2">Uncharacterized protein</fullName>
    </submittedName>
</protein>
<sequence length="109" mass="11782">MFRSTIKPRTLTTTLRTSTIARTIRMSSTTQSHATGDSIVPNKAQEKLPKGVEESVPNSVHDTGSQGRQSHATGDSVVPKKLQEVLPESVERAVPNALHDTSGLPPKRN</sequence>
<feature type="compositionally biased region" description="Basic and acidic residues" evidence="1">
    <location>
        <begin position="44"/>
        <end position="53"/>
    </location>
</feature>
<feature type="compositionally biased region" description="Polar residues" evidence="1">
    <location>
        <begin position="26"/>
        <end position="35"/>
    </location>
</feature>
<keyword evidence="3" id="KW-1185">Reference proteome</keyword>
<organism evidence="2 3">
    <name type="scientific">Oculimacula yallundae</name>
    <dbReference type="NCBI Taxonomy" id="86028"/>
    <lineage>
        <taxon>Eukaryota</taxon>
        <taxon>Fungi</taxon>
        <taxon>Dikarya</taxon>
        <taxon>Ascomycota</taxon>
        <taxon>Pezizomycotina</taxon>
        <taxon>Leotiomycetes</taxon>
        <taxon>Helotiales</taxon>
        <taxon>Ploettnerulaceae</taxon>
        <taxon>Oculimacula</taxon>
    </lineage>
</organism>
<evidence type="ECO:0000256" key="1">
    <source>
        <dbReference type="SAM" id="MobiDB-lite"/>
    </source>
</evidence>
<evidence type="ECO:0000313" key="2">
    <source>
        <dbReference type="EMBL" id="KAL2066754.1"/>
    </source>
</evidence>